<feature type="compositionally biased region" description="Basic residues" evidence="1">
    <location>
        <begin position="138"/>
        <end position="147"/>
    </location>
</feature>
<evidence type="ECO:0000313" key="2">
    <source>
        <dbReference type="EMBL" id="CAD6191638.1"/>
    </source>
</evidence>
<evidence type="ECO:0000313" key="3">
    <source>
        <dbReference type="Proteomes" id="UP000835052"/>
    </source>
</evidence>
<name>A0A8S1HAW4_9PELO</name>
<proteinExistence type="predicted"/>
<protein>
    <submittedName>
        <fullName evidence="2">Uncharacterized protein</fullName>
    </submittedName>
</protein>
<sequence>MLLMYENGSFAYVTIFCATEVQVGLRSIKVDWKRESHSLPCISAQQSQNTVFRNGFFAPMEPLFPLVSSFLLRRKPAPVGMGAFLVLCSRLTISSPSCPFSSQQRNRPAASSPDTKDTDDGGGNLPESCVSGSGVCKVGKHGSTRQGRRFEKAHMIGRATKKRSRPPPPP</sequence>
<feature type="compositionally biased region" description="Basic residues" evidence="1">
    <location>
        <begin position="159"/>
        <end position="170"/>
    </location>
</feature>
<reference evidence="2" key="1">
    <citation type="submission" date="2020-10" db="EMBL/GenBank/DDBJ databases">
        <authorList>
            <person name="Kikuchi T."/>
        </authorList>
    </citation>
    <scope>NUCLEOTIDE SEQUENCE</scope>
    <source>
        <strain evidence="2">NKZ352</strain>
    </source>
</reference>
<gene>
    <name evidence="2" type="ORF">CAUJ_LOCUS7557</name>
</gene>
<dbReference type="AlphaFoldDB" id="A0A8S1HAW4"/>
<keyword evidence="3" id="KW-1185">Reference proteome</keyword>
<comment type="caution">
    <text evidence="2">The sequence shown here is derived from an EMBL/GenBank/DDBJ whole genome shotgun (WGS) entry which is preliminary data.</text>
</comment>
<dbReference type="Proteomes" id="UP000835052">
    <property type="component" value="Unassembled WGS sequence"/>
</dbReference>
<accession>A0A8S1HAW4</accession>
<organism evidence="2 3">
    <name type="scientific">Caenorhabditis auriculariae</name>
    <dbReference type="NCBI Taxonomy" id="2777116"/>
    <lineage>
        <taxon>Eukaryota</taxon>
        <taxon>Metazoa</taxon>
        <taxon>Ecdysozoa</taxon>
        <taxon>Nematoda</taxon>
        <taxon>Chromadorea</taxon>
        <taxon>Rhabditida</taxon>
        <taxon>Rhabditina</taxon>
        <taxon>Rhabditomorpha</taxon>
        <taxon>Rhabditoidea</taxon>
        <taxon>Rhabditidae</taxon>
        <taxon>Peloderinae</taxon>
        <taxon>Caenorhabditis</taxon>
    </lineage>
</organism>
<dbReference type="EMBL" id="CAJGYM010000022">
    <property type="protein sequence ID" value="CAD6191638.1"/>
    <property type="molecule type" value="Genomic_DNA"/>
</dbReference>
<feature type="region of interest" description="Disordered" evidence="1">
    <location>
        <begin position="98"/>
        <end position="170"/>
    </location>
</feature>
<evidence type="ECO:0000256" key="1">
    <source>
        <dbReference type="SAM" id="MobiDB-lite"/>
    </source>
</evidence>